<dbReference type="CDD" id="cd06580">
    <property type="entry name" value="TM_PBP1_transp_TpRbsC_like"/>
    <property type="match status" value="1"/>
</dbReference>
<evidence type="ECO:0000256" key="1">
    <source>
        <dbReference type="ARBA" id="ARBA00004651"/>
    </source>
</evidence>
<feature type="transmembrane region" description="Helical" evidence="6">
    <location>
        <begin position="96"/>
        <end position="115"/>
    </location>
</feature>
<gene>
    <name evidence="7" type="ORF">JK634_05750</name>
</gene>
<dbReference type="EMBL" id="JAESWA010000019">
    <property type="protein sequence ID" value="MBL4931301.1"/>
    <property type="molecule type" value="Genomic_DNA"/>
</dbReference>
<reference evidence="7" key="1">
    <citation type="submission" date="2021-01" db="EMBL/GenBank/DDBJ databases">
        <title>Genome public.</title>
        <authorList>
            <person name="Liu C."/>
            <person name="Sun Q."/>
        </authorList>
    </citation>
    <scope>NUCLEOTIDE SEQUENCE</scope>
    <source>
        <strain evidence="7">YIM B02565</strain>
    </source>
</reference>
<accession>A0A937K2C7</accession>
<feature type="transmembrane region" description="Helical" evidence="6">
    <location>
        <begin position="330"/>
        <end position="348"/>
    </location>
</feature>
<keyword evidence="8" id="KW-1185">Reference proteome</keyword>
<dbReference type="PANTHER" id="PTHR47089">
    <property type="entry name" value="ABC TRANSPORTER, PERMEASE PROTEIN"/>
    <property type="match status" value="1"/>
</dbReference>
<comment type="caution">
    <text evidence="7">The sequence shown here is derived from an EMBL/GenBank/DDBJ whole genome shotgun (WGS) entry which is preliminary data.</text>
</comment>
<protein>
    <submittedName>
        <fullName evidence="7">ABC transporter permease</fullName>
    </submittedName>
</protein>
<dbReference type="GO" id="GO:0022857">
    <property type="term" value="F:transmembrane transporter activity"/>
    <property type="evidence" value="ECO:0007669"/>
    <property type="project" value="InterPro"/>
</dbReference>
<keyword evidence="3 6" id="KW-0812">Transmembrane</keyword>
<feature type="transmembrane region" description="Helical" evidence="6">
    <location>
        <begin position="203"/>
        <end position="222"/>
    </location>
</feature>
<dbReference type="GO" id="GO:0005886">
    <property type="term" value="C:plasma membrane"/>
    <property type="evidence" value="ECO:0007669"/>
    <property type="project" value="UniProtKB-SubCell"/>
</dbReference>
<evidence type="ECO:0000313" key="8">
    <source>
        <dbReference type="Proteomes" id="UP000623681"/>
    </source>
</evidence>
<evidence type="ECO:0000256" key="3">
    <source>
        <dbReference type="ARBA" id="ARBA00022692"/>
    </source>
</evidence>
<evidence type="ECO:0000256" key="6">
    <source>
        <dbReference type="SAM" id="Phobius"/>
    </source>
</evidence>
<dbReference type="InterPro" id="IPR001851">
    <property type="entry name" value="ABC_transp_permease"/>
</dbReference>
<name>A0A937K2C7_9CLOT</name>
<sequence>MSKNNKENKIYEIIKPTLFPIFAIVISIFVATFFVVWAKGYSILQYPRALGDLFSTVWKGSFGTQMNTLNTVFYLTPLLFTGVANALAFKTGLFNVGVEGQFVVGMLAAGVTGSIHGLPGVVHLPLVILVGILAGALWGGIPGYLKARFGTNEVINTIMMNYIALYVSNFVILRTPLGAAGKSATPIIEDSAKLARFIPKYQANYGVVIGIAVAVFIAWLLWKTTIGYELRAVGTNPSGAEYGGISIAKNVILAMVISGAVAGLGGAVHLAGGKYYMDDLSTLPGYGFTGMAVALLAKSNPVGCIFAAVLFGALDSSSKTLQLNGIPKEIVYLIQAIIIIFVATDYIVKYFSEKKKKEAMING</sequence>
<feature type="transmembrane region" description="Helical" evidence="6">
    <location>
        <begin position="71"/>
        <end position="89"/>
    </location>
</feature>
<evidence type="ECO:0000256" key="5">
    <source>
        <dbReference type="ARBA" id="ARBA00023136"/>
    </source>
</evidence>
<organism evidence="7 8">
    <name type="scientific">Clostridium paridis</name>
    <dbReference type="NCBI Taxonomy" id="2803863"/>
    <lineage>
        <taxon>Bacteria</taxon>
        <taxon>Bacillati</taxon>
        <taxon>Bacillota</taxon>
        <taxon>Clostridia</taxon>
        <taxon>Eubacteriales</taxon>
        <taxon>Clostridiaceae</taxon>
        <taxon>Clostridium</taxon>
    </lineage>
</organism>
<feature type="transmembrane region" description="Helical" evidence="6">
    <location>
        <begin position="21"/>
        <end position="38"/>
    </location>
</feature>
<keyword evidence="5 6" id="KW-0472">Membrane</keyword>
<feature type="transmembrane region" description="Helical" evidence="6">
    <location>
        <begin position="121"/>
        <end position="141"/>
    </location>
</feature>
<dbReference type="PANTHER" id="PTHR47089:SF1">
    <property type="entry name" value="GUANOSINE ABC TRANSPORTER PERMEASE PROTEIN NUPP"/>
    <property type="match status" value="1"/>
</dbReference>
<keyword evidence="4 6" id="KW-1133">Transmembrane helix</keyword>
<proteinExistence type="predicted"/>
<dbReference type="AlphaFoldDB" id="A0A937K2C7"/>
<evidence type="ECO:0000256" key="2">
    <source>
        <dbReference type="ARBA" id="ARBA00022475"/>
    </source>
</evidence>
<dbReference type="Proteomes" id="UP000623681">
    <property type="component" value="Unassembled WGS sequence"/>
</dbReference>
<evidence type="ECO:0000256" key="4">
    <source>
        <dbReference type="ARBA" id="ARBA00022989"/>
    </source>
</evidence>
<comment type="subcellular location">
    <subcellularLocation>
        <location evidence="1">Cell membrane</location>
        <topology evidence="1">Multi-pass membrane protein</topology>
    </subcellularLocation>
</comment>
<evidence type="ECO:0000313" key="7">
    <source>
        <dbReference type="EMBL" id="MBL4931301.1"/>
    </source>
</evidence>
<dbReference type="Pfam" id="PF02653">
    <property type="entry name" value="BPD_transp_2"/>
    <property type="match status" value="1"/>
</dbReference>
<feature type="transmembrane region" description="Helical" evidence="6">
    <location>
        <begin position="251"/>
        <end position="271"/>
    </location>
</feature>
<feature type="transmembrane region" description="Helical" evidence="6">
    <location>
        <begin position="283"/>
        <end position="310"/>
    </location>
</feature>
<dbReference type="RefSeq" id="WP_202766684.1">
    <property type="nucleotide sequence ID" value="NZ_JAESWA010000019.1"/>
</dbReference>
<keyword evidence="2" id="KW-1003">Cell membrane</keyword>